<dbReference type="InterPro" id="IPR050902">
    <property type="entry name" value="ABC_Transporter_SBP"/>
</dbReference>
<dbReference type="GO" id="GO:0071281">
    <property type="term" value="P:cellular response to iron ion"/>
    <property type="evidence" value="ECO:0007669"/>
    <property type="project" value="TreeGrafter"/>
</dbReference>
<reference evidence="1 2" key="1">
    <citation type="submission" date="2018-06" db="EMBL/GenBank/DDBJ databases">
        <authorList>
            <consortium name="Pathogen Informatics"/>
            <person name="Doyle S."/>
        </authorList>
    </citation>
    <scope>NUCLEOTIDE SEQUENCE [LARGE SCALE GENOMIC DNA]</scope>
    <source>
        <strain evidence="1 2">NCTC12475</strain>
    </source>
</reference>
<organism evidence="1 2">
    <name type="scientific">Campylobacter sputorum subsp. sputorum</name>
    <dbReference type="NCBI Taxonomy" id="32024"/>
    <lineage>
        <taxon>Bacteria</taxon>
        <taxon>Pseudomonadati</taxon>
        <taxon>Campylobacterota</taxon>
        <taxon>Epsilonproteobacteria</taxon>
        <taxon>Campylobacterales</taxon>
        <taxon>Campylobacteraceae</taxon>
        <taxon>Campylobacter</taxon>
    </lineage>
</organism>
<dbReference type="GeneID" id="93089938"/>
<gene>
    <name evidence="1" type="primary">hmuT</name>
    <name evidence="1" type="ORF">NCTC12475_01284</name>
</gene>
<name>A0A381DK59_9BACT</name>
<sequence>MKKILVLFLVNFCFAKGIVVLNPACVEIFYMLDAQKHISAIAKTQSSDIWPKEQVDTLPSVGTYIKPNLEKIIELNPDLVITSFHSTEILDDLKRFNINYTEIKSERLSDIYKNIETIANLTNKKDEGKKLVSELKQRLNALDLSKIQGKKAIFFYMGTNLMSFGKDTLVGDIFEFMKLDNIATKLSGKTPIVTSEYLLEQDPDFILFVGNSVEDLIRQNPVLKHTKAYKNNKVLNIKSSSLLRGTPRIVYEIEKLYEELIK</sequence>
<evidence type="ECO:0000313" key="2">
    <source>
        <dbReference type="Proteomes" id="UP000254920"/>
    </source>
</evidence>
<dbReference type="STRING" id="32024.GCA_000788295_01682"/>
<dbReference type="Proteomes" id="UP000254920">
    <property type="component" value="Unassembled WGS sequence"/>
</dbReference>
<proteinExistence type="predicted"/>
<dbReference type="PANTHER" id="PTHR30535:SF34">
    <property type="entry name" value="MOLYBDATE-BINDING PROTEIN MOLA"/>
    <property type="match status" value="1"/>
</dbReference>
<dbReference type="SUPFAM" id="SSF53807">
    <property type="entry name" value="Helical backbone' metal receptor"/>
    <property type="match status" value="1"/>
</dbReference>
<dbReference type="Pfam" id="PF01497">
    <property type="entry name" value="Peripla_BP_2"/>
    <property type="match status" value="1"/>
</dbReference>
<accession>A0A381DK59</accession>
<dbReference type="Gene3D" id="3.40.50.1980">
    <property type="entry name" value="Nitrogenase molybdenum iron protein domain"/>
    <property type="match status" value="2"/>
</dbReference>
<keyword evidence="2" id="KW-1185">Reference proteome</keyword>
<evidence type="ECO:0000313" key="1">
    <source>
        <dbReference type="EMBL" id="SUX11069.1"/>
    </source>
</evidence>
<dbReference type="OrthoDB" id="9787830at2"/>
<dbReference type="PANTHER" id="PTHR30535">
    <property type="entry name" value="VITAMIN B12-BINDING PROTEIN"/>
    <property type="match status" value="1"/>
</dbReference>
<dbReference type="RefSeq" id="WP_033917027.1">
    <property type="nucleotide sequence ID" value="NZ_CP043427.1"/>
</dbReference>
<dbReference type="EMBL" id="UFVD01000001">
    <property type="protein sequence ID" value="SUX11069.1"/>
    <property type="molecule type" value="Genomic_DNA"/>
</dbReference>
<dbReference type="AlphaFoldDB" id="A0A381DK59"/>
<dbReference type="PROSITE" id="PS50983">
    <property type="entry name" value="FE_B12_PBP"/>
    <property type="match status" value="1"/>
</dbReference>
<dbReference type="InterPro" id="IPR002491">
    <property type="entry name" value="ABC_transptr_periplasmic_BD"/>
</dbReference>
<protein>
    <submittedName>
        <fullName evidence="1">Hemin-binding periplasmic protein HmuT</fullName>
    </submittedName>
</protein>